<evidence type="ECO:0000256" key="1">
    <source>
        <dbReference type="ARBA" id="ARBA00001946"/>
    </source>
</evidence>
<dbReference type="NCBIfam" id="TIGR01203">
    <property type="entry name" value="HGPRTase"/>
    <property type="match status" value="1"/>
</dbReference>
<keyword evidence="6 13" id="KW-0963">Cytoplasm</keyword>
<dbReference type="EMBL" id="MK265933">
    <property type="protein sequence ID" value="AZL94657.1"/>
    <property type="molecule type" value="mRNA"/>
</dbReference>
<dbReference type="CDD" id="cd06223">
    <property type="entry name" value="PRTases_typeI"/>
    <property type="match status" value="1"/>
</dbReference>
<dbReference type="EC" id="2.4.2.8" evidence="5 13"/>
<evidence type="ECO:0000256" key="13">
    <source>
        <dbReference type="RuleBase" id="RU364099"/>
    </source>
</evidence>
<evidence type="ECO:0000256" key="11">
    <source>
        <dbReference type="ARBA" id="ARBA00022741"/>
    </source>
</evidence>
<dbReference type="InterPro" id="IPR005904">
    <property type="entry name" value="Hxn_phspho_trans"/>
</dbReference>
<dbReference type="EMBL" id="MK265930">
    <property type="protein sequence ID" value="AZL94654.1"/>
    <property type="molecule type" value="mRNA"/>
</dbReference>
<feature type="domain" description="Phosphoribosyltransferase" evidence="14">
    <location>
        <begin position="51"/>
        <end position="213"/>
    </location>
</feature>
<dbReference type="InterPro" id="IPR029057">
    <property type="entry name" value="PRTase-like"/>
</dbReference>
<evidence type="ECO:0000256" key="3">
    <source>
        <dbReference type="ARBA" id="ARBA00004669"/>
    </source>
</evidence>
<comment type="cofactor">
    <cofactor evidence="1 13">
        <name>Mg(2+)</name>
        <dbReference type="ChEBI" id="CHEBI:18420"/>
    </cofactor>
</comment>
<dbReference type="GO" id="GO:0032263">
    <property type="term" value="P:GMP salvage"/>
    <property type="evidence" value="ECO:0007669"/>
    <property type="project" value="TreeGrafter"/>
</dbReference>
<protein>
    <recommendedName>
        <fullName evidence="5 13">Hypoxanthine phosphoribosyltransferase</fullName>
        <ecNumber evidence="5 13">2.4.2.8</ecNumber>
    </recommendedName>
</protein>
<evidence type="ECO:0000256" key="9">
    <source>
        <dbReference type="ARBA" id="ARBA00022723"/>
    </source>
</evidence>
<evidence type="ECO:0000256" key="8">
    <source>
        <dbReference type="ARBA" id="ARBA00022679"/>
    </source>
</evidence>
<dbReference type="GO" id="GO:0032264">
    <property type="term" value="P:IMP salvage"/>
    <property type="evidence" value="ECO:0007669"/>
    <property type="project" value="UniProtKB-UniPathway"/>
</dbReference>
<evidence type="ECO:0000313" key="16">
    <source>
        <dbReference type="EMBL" id="AZL94654.1"/>
    </source>
</evidence>
<accession>A0A3S5HLW7</accession>
<dbReference type="InterPro" id="IPR050408">
    <property type="entry name" value="HGPRT"/>
</dbReference>
<evidence type="ECO:0000256" key="4">
    <source>
        <dbReference type="ARBA" id="ARBA00008391"/>
    </source>
</evidence>
<evidence type="ECO:0000313" key="17">
    <source>
        <dbReference type="EMBL" id="AZL94655.1"/>
    </source>
</evidence>
<dbReference type="GO" id="GO:0006166">
    <property type="term" value="P:purine ribonucleoside salvage"/>
    <property type="evidence" value="ECO:0007669"/>
    <property type="project" value="UniProtKB-KW"/>
</dbReference>
<comment type="subcellular location">
    <subcellularLocation>
        <location evidence="2 13">Cytoplasm</location>
    </subcellularLocation>
</comment>
<evidence type="ECO:0000256" key="2">
    <source>
        <dbReference type="ARBA" id="ARBA00004496"/>
    </source>
</evidence>
<evidence type="ECO:0000256" key="12">
    <source>
        <dbReference type="ARBA" id="ARBA00022842"/>
    </source>
</evidence>
<dbReference type="EMBL" id="MK265929">
    <property type="protein sequence ID" value="AZL94653.1"/>
    <property type="molecule type" value="mRNA"/>
</dbReference>
<dbReference type="UniPathway" id="UPA00591">
    <property type="reaction ID" value="UER00648"/>
</dbReference>
<dbReference type="GO" id="GO:0000166">
    <property type="term" value="F:nucleotide binding"/>
    <property type="evidence" value="ECO:0007669"/>
    <property type="project" value="UniProtKB-KW"/>
</dbReference>
<reference evidence="15" key="1">
    <citation type="journal article" date="2018" name="Genome Biol. Evol.">
        <title>Nephromyces encodes a urate metabolism pathway and predicted peroxisomes, demonstrating these are not ancient losses of apicomplexans.</title>
        <authorList>
            <person name="Paight C."/>
            <person name="Slamovits C.H."/>
            <person name="Saffo M.B."/>
            <person name="Lane C.E."/>
        </authorList>
    </citation>
    <scope>NUCLEOTIDE SEQUENCE</scope>
    <source>
        <strain evidence="15">Neph160</strain>
        <strain evidence="16">Neph161</strain>
        <strain evidence="17">Neph162</strain>
        <strain evidence="18">Neph163</strain>
        <strain evidence="19">Neph164</strain>
    </source>
</reference>
<dbReference type="GO" id="GO:0004422">
    <property type="term" value="F:hypoxanthine phosphoribosyltransferase activity"/>
    <property type="evidence" value="ECO:0007669"/>
    <property type="project" value="InterPro"/>
</dbReference>
<comment type="similarity">
    <text evidence="4 13">Belongs to the purine/pyrimidine phosphoribosyltransferase family.</text>
</comment>
<name>A0A3S5HLW7_9APIC</name>
<sequence length="236" mass="27579">MNSNSQENVNDLKDTEWRRYSEPIYIDKLRFHPKHFIIPFHYKKYIESVLLPHGLIRDRIEKLAQEIHDVFQNNELHLLCLLKGSRAFFSLLLFYLNKMNIYSQVKCSKPPYMEHYVRVKSYINDTPNSDGKLSIISEDLDCLKGKDILIVEDIIDTGNTLEKFCAWLEKLNPRRVLIASLLEKRTPKTNGIKANFAGFSVPDEFLIGFSLDYNEVFRDLDHICIMNTQALSDFAV</sequence>
<dbReference type="GO" id="GO:0006178">
    <property type="term" value="P:guanine salvage"/>
    <property type="evidence" value="ECO:0007669"/>
    <property type="project" value="TreeGrafter"/>
</dbReference>
<dbReference type="GO" id="GO:0000287">
    <property type="term" value="F:magnesium ion binding"/>
    <property type="evidence" value="ECO:0007669"/>
    <property type="project" value="TreeGrafter"/>
</dbReference>
<dbReference type="AlphaFoldDB" id="A0A3S5HLW7"/>
<dbReference type="SUPFAM" id="SSF53271">
    <property type="entry name" value="PRTase-like"/>
    <property type="match status" value="1"/>
</dbReference>
<keyword evidence="7 13" id="KW-0328">Glycosyltransferase</keyword>
<keyword evidence="8 13" id="KW-0808">Transferase</keyword>
<proteinExistence type="evidence at transcript level"/>
<evidence type="ECO:0000256" key="10">
    <source>
        <dbReference type="ARBA" id="ARBA00022726"/>
    </source>
</evidence>
<organism evidence="15">
    <name type="scientific">Nephromyces sp. MMRI</name>
    <dbReference type="NCBI Taxonomy" id="2496275"/>
    <lineage>
        <taxon>Eukaryota</taxon>
        <taxon>Sar</taxon>
        <taxon>Alveolata</taxon>
        <taxon>Apicomplexa</taxon>
        <taxon>Aconoidasida</taxon>
        <taxon>Nephromycida</taxon>
        <taxon>Nephromyces</taxon>
    </lineage>
</organism>
<evidence type="ECO:0000313" key="15">
    <source>
        <dbReference type="EMBL" id="AZL94653.1"/>
    </source>
</evidence>
<evidence type="ECO:0000313" key="19">
    <source>
        <dbReference type="EMBL" id="AZL94657.1"/>
    </source>
</evidence>
<comment type="catalytic activity">
    <reaction evidence="13">
        <text>IMP + diphosphate = hypoxanthine + 5-phospho-alpha-D-ribose 1-diphosphate</text>
        <dbReference type="Rhea" id="RHEA:17973"/>
        <dbReference type="ChEBI" id="CHEBI:17368"/>
        <dbReference type="ChEBI" id="CHEBI:33019"/>
        <dbReference type="ChEBI" id="CHEBI:58017"/>
        <dbReference type="ChEBI" id="CHEBI:58053"/>
        <dbReference type="EC" id="2.4.2.8"/>
    </reaction>
</comment>
<dbReference type="InterPro" id="IPR000836">
    <property type="entry name" value="PRTase_dom"/>
</dbReference>
<comment type="pathway">
    <text evidence="3 13">Purine metabolism; IMP biosynthesis via salvage pathway; IMP from hypoxanthine: step 1/1.</text>
</comment>
<keyword evidence="9 13" id="KW-0479">Metal-binding</keyword>
<dbReference type="PANTHER" id="PTHR43340:SF1">
    <property type="entry name" value="HYPOXANTHINE PHOSPHORIBOSYLTRANSFERASE"/>
    <property type="match status" value="1"/>
</dbReference>
<evidence type="ECO:0000259" key="14">
    <source>
        <dbReference type="Pfam" id="PF00156"/>
    </source>
</evidence>
<dbReference type="EMBL" id="MK265932">
    <property type="protein sequence ID" value="AZL94656.1"/>
    <property type="molecule type" value="mRNA"/>
</dbReference>
<keyword evidence="10 13" id="KW-0660">Purine salvage</keyword>
<dbReference type="EMBL" id="MK265931">
    <property type="protein sequence ID" value="AZL94655.1"/>
    <property type="molecule type" value="mRNA"/>
</dbReference>
<dbReference type="Gene3D" id="3.40.50.2020">
    <property type="match status" value="1"/>
</dbReference>
<dbReference type="GO" id="GO:0005829">
    <property type="term" value="C:cytosol"/>
    <property type="evidence" value="ECO:0007669"/>
    <property type="project" value="TreeGrafter"/>
</dbReference>
<evidence type="ECO:0000256" key="6">
    <source>
        <dbReference type="ARBA" id="ARBA00022490"/>
    </source>
</evidence>
<dbReference type="GO" id="GO:0046100">
    <property type="term" value="P:hypoxanthine metabolic process"/>
    <property type="evidence" value="ECO:0007669"/>
    <property type="project" value="TreeGrafter"/>
</dbReference>
<keyword evidence="12 13" id="KW-0460">Magnesium</keyword>
<evidence type="ECO:0000256" key="5">
    <source>
        <dbReference type="ARBA" id="ARBA00011895"/>
    </source>
</evidence>
<dbReference type="Pfam" id="PF00156">
    <property type="entry name" value="Pribosyltran"/>
    <property type="match status" value="1"/>
</dbReference>
<keyword evidence="11 13" id="KW-0547">Nucleotide-binding</keyword>
<evidence type="ECO:0000256" key="7">
    <source>
        <dbReference type="ARBA" id="ARBA00022676"/>
    </source>
</evidence>
<dbReference type="PANTHER" id="PTHR43340">
    <property type="entry name" value="HYPOXANTHINE-GUANINE PHOSPHORIBOSYLTRANSFERASE"/>
    <property type="match status" value="1"/>
</dbReference>
<evidence type="ECO:0000313" key="18">
    <source>
        <dbReference type="EMBL" id="AZL94656.1"/>
    </source>
</evidence>